<dbReference type="InterPro" id="IPR038713">
    <property type="entry name" value="Terminase_Gp1_N_sf"/>
</dbReference>
<evidence type="ECO:0000313" key="3">
    <source>
        <dbReference type="Proteomes" id="UP000253941"/>
    </source>
</evidence>
<dbReference type="InterPro" id="IPR005335">
    <property type="entry name" value="Terminase_ssu"/>
</dbReference>
<comment type="caution">
    <text evidence="2">The sequence shown here is derived from an EMBL/GenBank/DDBJ whole genome shotgun (WGS) entry which is preliminary data.</text>
</comment>
<dbReference type="Pfam" id="PF03592">
    <property type="entry name" value="Terminase_2"/>
    <property type="match status" value="1"/>
</dbReference>
<dbReference type="AlphaFoldDB" id="A0A369T4N8"/>
<feature type="compositionally biased region" description="Acidic residues" evidence="1">
    <location>
        <begin position="118"/>
        <end position="127"/>
    </location>
</feature>
<protein>
    <recommendedName>
        <fullName evidence="4">Terminase small subunit</fullName>
    </recommendedName>
</protein>
<accession>A0A369T4N8</accession>
<evidence type="ECO:0000256" key="1">
    <source>
        <dbReference type="SAM" id="MobiDB-lite"/>
    </source>
</evidence>
<proteinExistence type="predicted"/>
<gene>
    <name evidence="2" type="ORF">DRB17_18875</name>
</gene>
<keyword evidence="3" id="KW-1185">Reference proteome</keyword>
<sequence length="165" mass="17839">MNEELTPQQEAFCRAFAVGGSAAATARAAGYAEGSARTQGWRLLQQREVRRRLNELRSDAGAAKHAFASRMFAQAEALRRKATHDGDLRTAMQAMNLQLRMAQDYGLPMEAILDPAPEDEIPEEASNGEDICGAALPEPESTVSDSANGGQPVARRGVARSGRRR</sequence>
<dbReference type="RefSeq" id="WP_114583785.1">
    <property type="nucleotide sequence ID" value="NZ_QPMH01000031.1"/>
</dbReference>
<dbReference type="EMBL" id="QPMH01000031">
    <property type="protein sequence ID" value="RDD60303.1"/>
    <property type="molecule type" value="Genomic_DNA"/>
</dbReference>
<evidence type="ECO:0008006" key="4">
    <source>
        <dbReference type="Google" id="ProtNLM"/>
    </source>
</evidence>
<evidence type="ECO:0000313" key="2">
    <source>
        <dbReference type="EMBL" id="RDD60303.1"/>
    </source>
</evidence>
<dbReference type="Proteomes" id="UP000253941">
    <property type="component" value="Unassembled WGS sequence"/>
</dbReference>
<reference evidence="2 3" key="1">
    <citation type="submission" date="2018-07" db="EMBL/GenBank/DDBJ databases">
        <title>Venubactetium sediminum gen. nov., sp. nov., isolated from a marine solar saltern.</title>
        <authorList>
            <person name="Wang S."/>
        </authorList>
    </citation>
    <scope>NUCLEOTIDE SEQUENCE [LARGE SCALE GENOMIC DNA]</scope>
    <source>
        <strain evidence="2 3">WD2A32</strain>
    </source>
</reference>
<feature type="region of interest" description="Disordered" evidence="1">
    <location>
        <begin position="118"/>
        <end position="165"/>
    </location>
</feature>
<name>A0A369T4N8_9PROT</name>
<dbReference type="GO" id="GO:0051276">
    <property type="term" value="P:chromosome organization"/>
    <property type="evidence" value="ECO:0007669"/>
    <property type="project" value="InterPro"/>
</dbReference>
<organism evidence="2 3">
    <name type="scientific">Ferruginivarius sediminum</name>
    <dbReference type="NCBI Taxonomy" id="2661937"/>
    <lineage>
        <taxon>Bacteria</taxon>
        <taxon>Pseudomonadati</taxon>
        <taxon>Pseudomonadota</taxon>
        <taxon>Alphaproteobacteria</taxon>
        <taxon>Rhodospirillales</taxon>
        <taxon>Rhodospirillaceae</taxon>
        <taxon>Ferruginivarius</taxon>
    </lineage>
</organism>
<dbReference type="Gene3D" id="1.10.10.1400">
    <property type="entry name" value="Terminase, small subunit, N-terminal DNA-binding domain, HTH motif"/>
    <property type="match status" value="1"/>
</dbReference>